<evidence type="ECO:0000313" key="12">
    <source>
        <dbReference type="EMBL" id="MEE1977936.1"/>
    </source>
</evidence>
<evidence type="ECO:0000256" key="6">
    <source>
        <dbReference type="ARBA" id="ARBA00023136"/>
    </source>
</evidence>
<dbReference type="InterPro" id="IPR036942">
    <property type="entry name" value="Beta-barrel_TonB_sf"/>
</dbReference>
<gene>
    <name evidence="12" type="ORF">V1I91_17795</name>
</gene>
<dbReference type="InterPro" id="IPR023996">
    <property type="entry name" value="TonB-dep_OMP_SusC/RagA"/>
</dbReference>
<feature type="domain" description="TonB-dependent receptor plug" evidence="11">
    <location>
        <begin position="131"/>
        <end position="237"/>
    </location>
</feature>
<dbReference type="InterPro" id="IPR000531">
    <property type="entry name" value="Beta-barrel_TonB"/>
</dbReference>
<keyword evidence="7 8" id="KW-0998">Cell outer membrane</keyword>
<evidence type="ECO:0000259" key="10">
    <source>
        <dbReference type="Pfam" id="PF00593"/>
    </source>
</evidence>
<dbReference type="EMBL" id="JAZDDG010000009">
    <property type="protein sequence ID" value="MEE1977936.1"/>
    <property type="molecule type" value="Genomic_DNA"/>
</dbReference>
<proteinExistence type="inferred from homology"/>
<comment type="subcellular location">
    <subcellularLocation>
        <location evidence="1 8">Cell outer membrane</location>
        <topology evidence="1 8">Multi-pass membrane protein</topology>
    </subcellularLocation>
</comment>
<keyword evidence="5 9" id="KW-0798">TonB box</keyword>
<dbReference type="Gene3D" id="2.40.170.20">
    <property type="entry name" value="TonB-dependent receptor, beta-barrel domain"/>
    <property type="match status" value="1"/>
</dbReference>
<sequence length="985" mass="108280">MKKKLTLFGFKFRFPKNVGILTFLLLLTTLWGFGQTQGTIQGTVISATDNIPLMGVNVIVKGTTVGTVTDFDGKYSIQASATDELQFSSIGFQTQEIEVGNQTILDVSLTEDFTQLSEVTVTSIGYGTVERREITSAVASVDAEEFNKGNINDPAQLLQGKVAGLSIAKPGGDPNAGFNIRLRGLSTFGANSQPLIVIDGVIGGSLSLIDPNDIKSIEVLKDASAAAIYGTRGASGVILVTTKKATGVDASRVDYNTYLAMESVAKFVQNSTPDQYREAGGVDNGFETNWLDLVTHTGITQVHNLAISNGTKNGNYRASINYRDVEGIAKGTGFDQLNARFNFEQRALNNKLTLTLNGGITRRNAQFKPYEALRFAIIADPTAPVYNGGDPANGYWEPSTPEYHNPVGIANEVTDEGTFKTLLGNIRAKYNFTDNLDLTAFYSLQYESDLRSQYFSSKTRFSGGSGQQGRARKETEDRENELFELTANYQKSFNGLKVSLLGGYSWQQFVFENFNAFNTNFITDDLLYNALELGLGTATGSDAFAGMNSQKEESRLISFFGRAMLNYEDKFFISGSYRREGSSKFGINEQWGDFYSISGGIDFAELFDEIPFSSLKLRAGYGITGNLPNQNYESRVRLSRGARSFFNNSRYLQGVNFASNPNPNLKWEEKAETNVGLDFGFLDSRLYGSIDFYSRNTTDVLQSVSVPVPPNFFGTTLLNIGELKSNGLEIALNGAVVQKPDFGYNTGITFSTFNTELVSLDGDREQIFLGNLGAPGLNNILVIRVKEGEKIGDIMAPTYEGLDDQGRRIITDVNGDGTINQEDDAIVAGNGLPDFEMGWSNSFNYKNLDLNFTIRGAFGHSLVNINRAYYESPAASNNYNPVRTKYYLPELTQPESWNSYYVEKADFVKLDNITLGYNFEIAKTSPIKSFRLYASGQNLFVISGYTGVDPEVHYSYGNSPLAPGIDDRNSYFRTKTVSLGLNIGL</sequence>
<evidence type="ECO:0000256" key="1">
    <source>
        <dbReference type="ARBA" id="ARBA00004571"/>
    </source>
</evidence>
<dbReference type="InterPro" id="IPR039426">
    <property type="entry name" value="TonB-dep_rcpt-like"/>
</dbReference>
<evidence type="ECO:0000256" key="3">
    <source>
        <dbReference type="ARBA" id="ARBA00022452"/>
    </source>
</evidence>
<keyword evidence="4 8" id="KW-0812">Transmembrane</keyword>
<comment type="similarity">
    <text evidence="8 9">Belongs to the TonB-dependent receptor family.</text>
</comment>
<dbReference type="InterPro" id="IPR012910">
    <property type="entry name" value="Plug_dom"/>
</dbReference>
<evidence type="ECO:0000313" key="13">
    <source>
        <dbReference type="Proteomes" id="UP001356308"/>
    </source>
</evidence>
<accession>A0ABU7IYS3</accession>
<dbReference type="InterPro" id="IPR023997">
    <property type="entry name" value="TonB-dep_OMP_SusC/RagA_CS"/>
</dbReference>
<dbReference type="Gene3D" id="2.170.130.10">
    <property type="entry name" value="TonB-dependent receptor, plug domain"/>
    <property type="match status" value="1"/>
</dbReference>
<evidence type="ECO:0000256" key="4">
    <source>
        <dbReference type="ARBA" id="ARBA00022692"/>
    </source>
</evidence>
<dbReference type="NCBIfam" id="TIGR04057">
    <property type="entry name" value="SusC_RagA_signa"/>
    <property type="match status" value="1"/>
</dbReference>
<keyword evidence="3 8" id="KW-1134">Transmembrane beta strand</keyword>
<dbReference type="InterPro" id="IPR037066">
    <property type="entry name" value="Plug_dom_sf"/>
</dbReference>
<evidence type="ECO:0000256" key="2">
    <source>
        <dbReference type="ARBA" id="ARBA00022448"/>
    </source>
</evidence>
<protein>
    <submittedName>
        <fullName evidence="12">SusC/RagA family TonB-linked outer membrane protein</fullName>
    </submittedName>
</protein>
<keyword evidence="2 8" id="KW-0813">Transport</keyword>
<evidence type="ECO:0000256" key="8">
    <source>
        <dbReference type="PROSITE-ProRule" id="PRU01360"/>
    </source>
</evidence>
<organism evidence="12 13">
    <name type="scientific">Maribacter cobaltidurans</name>
    <dbReference type="NCBI Taxonomy" id="1178778"/>
    <lineage>
        <taxon>Bacteria</taxon>
        <taxon>Pseudomonadati</taxon>
        <taxon>Bacteroidota</taxon>
        <taxon>Flavobacteriia</taxon>
        <taxon>Flavobacteriales</taxon>
        <taxon>Flavobacteriaceae</taxon>
        <taxon>Maribacter</taxon>
    </lineage>
</organism>
<dbReference type="InterPro" id="IPR008969">
    <property type="entry name" value="CarboxyPept-like_regulatory"/>
</dbReference>
<comment type="caution">
    <text evidence="12">The sequence shown here is derived from an EMBL/GenBank/DDBJ whole genome shotgun (WGS) entry which is preliminary data.</text>
</comment>
<evidence type="ECO:0000259" key="11">
    <source>
        <dbReference type="Pfam" id="PF07715"/>
    </source>
</evidence>
<name>A0ABU7IYS3_9FLAO</name>
<dbReference type="SUPFAM" id="SSF49464">
    <property type="entry name" value="Carboxypeptidase regulatory domain-like"/>
    <property type="match status" value="1"/>
</dbReference>
<evidence type="ECO:0000256" key="7">
    <source>
        <dbReference type="ARBA" id="ARBA00023237"/>
    </source>
</evidence>
<evidence type="ECO:0000256" key="9">
    <source>
        <dbReference type="RuleBase" id="RU003357"/>
    </source>
</evidence>
<keyword evidence="13" id="KW-1185">Reference proteome</keyword>
<dbReference type="Pfam" id="PF07715">
    <property type="entry name" value="Plug"/>
    <property type="match status" value="1"/>
</dbReference>
<dbReference type="Gene3D" id="2.60.40.1120">
    <property type="entry name" value="Carboxypeptidase-like, regulatory domain"/>
    <property type="match status" value="1"/>
</dbReference>
<feature type="domain" description="TonB-dependent receptor-like beta-barrel" evidence="10">
    <location>
        <begin position="386"/>
        <end position="939"/>
    </location>
</feature>
<keyword evidence="6 8" id="KW-0472">Membrane</keyword>
<dbReference type="SUPFAM" id="SSF56935">
    <property type="entry name" value="Porins"/>
    <property type="match status" value="1"/>
</dbReference>
<evidence type="ECO:0000256" key="5">
    <source>
        <dbReference type="ARBA" id="ARBA00023077"/>
    </source>
</evidence>
<dbReference type="Pfam" id="PF13715">
    <property type="entry name" value="CarbopepD_reg_2"/>
    <property type="match status" value="1"/>
</dbReference>
<dbReference type="RefSeq" id="WP_272652618.1">
    <property type="nucleotide sequence ID" value="NZ_JAZDDG010000009.1"/>
</dbReference>
<dbReference type="PROSITE" id="PS52016">
    <property type="entry name" value="TONB_DEPENDENT_REC_3"/>
    <property type="match status" value="1"/>
</dbReference>
<reference evidence="12 13" key="1">
    <citation type="submission" date="2024-01" db="EMBL/GenBank/DDBJ databases">
        <title>Maribacter spp. originated from different algae showed divergent polysaccharides utilization ability.</title>
        <authorList>
            <person name="Wang H."/>
            <person name="Wu Y."/>
        </authorList>
    </citation>
    <scope>NUCLEOTIDE SEQUENCE [LARGE SCALE GENOMIC DNA]</scope>
    <source>
        <strain evidence="12 13">PR1</strain>
    </source>
</reference>
<dbReference type="NCBIfam" id="TIGR04056">
    <property type="entry name" value="OMP_RagA_SusC"/>
    <property type="match status" value="1"/>
</dbReference>
<dbReference type="Pfam" id="PF00593">
    <property type="entry name" value="TonB_dep_Rec_b-barrel"/>
    <property type="match status" value="1"/>
</dbReference>
<dbReference type="Proteomes" id="UP001356308">
    <property type="component" value="Unassembled WGS sequence"/>
</dbReference>